<dbReference type="AlphaFoldDB" id="A0A840HTP8"/>
<dbReference type="PANTHER" id="PTHR35175:SF2">
    <property type="entry name" value="DUF1289 DOMAIN-CONTAINING PROTEIN"/>
    <property type="match status" value="1"/>
</dbReference>
<dbReference type="Pfam" id="PF06945">
    <property type="entry name" value="DUF1289"/>
    <property type="match status" value="1"/>
</dbReference>
<sequence length="57" mass="6698">MIESPCNRICTMDERTGWCLGCWRTIDEIVEWGSATEKRKREILELLEERKLAGRKG</sequence>
<protein>
    <recommendedName>
        <fullName evidence="3">DUF1289 domain-containing protein</fullName>
    </recommendedName>
</protein>
<accession>A0A840HTP8</accession>
<evidence type="ECO:0000313" key="2">
    <source>
        <dbReference type="Proteomes" id="UP000575068"/>
    </source>
</evidence>
<dbReference type="InterPro" id="IPR010710">
    <property type="entry name" value="DUF1289"/>
</dbReference>
<gene>
    <name evidence="1" type="ORF">HNQ99_001608</name>
</gene>
<organism evidence="1 2">
    <name type="scientific">Rhizorhapis suberifaciens</name>
    <name type="common">corky root of lettuce</name>
    <dbReference type="NCBI Taxonomy" id="13656"/>
    <lineage>
        <taxon>Bacteria</taxon>
        <taxon>Pseudomonadati</taxon>
        <taxon>Pseudomonadota</taxon>
        <taxon>Alphaproteobacteria</taxon>
        <taxon>Sphingomonadales</taxon>
        <taxon>Sphingomonadaceae</taxon>
        <taxon>Rhizorhapis</taxon>
    </lineage>
</organism>
<dbReference type="Proteomes" id="UP000575068">
    <property type="component" value="Unassembled WGS sequence"/>
</dbReference>
<reference evidence="1 2" key="1">
    <citation type="submission" date="2020-08" db="EMBL/GenBank/DDBJ databases">
        <title>Genomic Encyclopedia of Type Strains, Phase IV (KMG-IV): sequencing the most valuable type-strain genomes for metagenomic binning, comparative biology and taxonomic classification.</title>
        <authorList>
            <person name="Goeker M."/>
        </authorList>
    </citation>
    <scope>NUCLEOTIDE SEQUENCE [LARGE SCALE GENOMIC DNA]</scope>
    <source>
        <strain evidence="1 2">DSM 7465</strain>
    </source>
</reference>
<comment type="caution">
    <text evidence="1">The sequence shown here is derived from an EMBL/GenBank/DDBJ whole genome shotgun (WGS) entry which is preliminary data.</text>
</comment>
<dbReference type="PANTHER" id="PTHR35175">
    <property type="entry name" value="DUF1289 DOMAIN-CONTAINING PROTEIN"/>
    <property type="match status" value="1"/>
</dbReference>
<dbReference type="RefSeq" id="WP_184475108.1">
    <property type="nucleotide sequence ID" value="NZ_JACHOV010000005.1"/>
</dbReference>
<proteinExistence type="predicted"/>
<dbReference type="EMBL" id="JACHOV010000005">
    <property type="protein sequence ID" value="MBB4641303.1"/>
    <property type="molecule type" value="Genomic_DNA"/>
</dbReference>
<evidence type="ECO:0000313" key="1">
    <source>
        <dbReference type="EMBL" id="MBB4641303.1"/>
    </source>
</evidence>
<keyword evidence="2" id="KW-1185">Reference proteome</keyword>
<name>A0A840HTP8_9SPHN</name>
<evidence type="ECO:0008006" key="3">
    <source>
        <dbReference type="Google" id="ProtNLM"/>
    </source>
</evidence>